<name>A0ABP7BWB7_9ACTN</name>
<accession>A0ABP7BWB7</accession>
<evidence type="ECO:0000313" key="2">
    <source>
        <dbReference type="Proteomes" id="UP001500902"/>
    </source>
</evidence>
<dbReference type="Proteomes" id="UP001500902">
    <property type="component" value="Unassembled WGS sequence"/>
</dbReference>
<sequence length="239" mass="25473">MPKFQDLSEYAASIAPIIDAAHVNVHASAARTVADLAATSGLTPGYLYDLRFSLPLRPLTRPALAVIHRYGDPSDHEPVLQEHLSQGALTEDADGRLSLTDKGLEFVHRLYDGHAAATHRAWAGHDLAGPAALMGRMLDGAERLPGGALELLAPPYEPDGAGPGLLLFNRLATLRYHRADAHAAAWQAAGLSATEIVGLAGGPLRTGIEAETNRRAAAPYEVLSEPERETLHDVLLKLV</sequence>
<keyword evidence="2" id="KW-1185">Reference proteome</keyword>
<proteinExistence type="predicted"/>
<dbReference type="RefSeq" id="WP_344878767.1">
    <property type="nucleotide sequence ID" value="NZ_BAAAZP010000074.1"/>
</dbReference>
<comment type="caution">
    <text evidence="1">The sequence shown here is derived from an EMBL/GenBank/DDBJ whole genome shotgun (WGS) entry which is preliminary data.</text>
</comment>
<dbReference type="EMBL" id="BAAAZP010000074">
    <property type="protein sequence ID" value="GAA3669215.1"/>
    <property type="molecule type" value="Genomic_DNA"/>
</dbReference>
<organism evidence="1 2">
    <name type="scientific">Nonomuraea antimicrobica</name>
    <dbReference type="NCBI Taxonomy" id="561173"/>
    <lineage>
        <taxon>Bacteria</taxon>
        <taxon>Bacillati</taxon>
        <taxon>Actinomycetota</taxon>
        <taxon>Actinomycetes</taxon>
        <taxon>Streptosporangiales</taxon>
        <taxon>Streptosporangiaceae</taxon>
        <taxon>Nonomuraea</taxon>
    </lineage>
</organism>
<protein>
    <submittedName>
        <fullName evidence="1">Uncharacterized protein</fullName>
    </submittedName>
</protein>
<reference evidence="2" key="1">
    <citation type="journal article" date="2019" name="Int. J. Syst. Evol. Microbiol.">
        <title>The Global Catalogue of Microorganisms (GCM) 10K type strain sequencing project: providing services to taxonomists for standard genome sequencing and annotation.</title>
        <authorList>
            <consortium name="The Broad Institute Genomics Platform"/>
            <consortium name="The Broad Institute Genome Sequencing Center for Infectious Disease"/>
            <person name="Wu L."/>
            <person name="Ma J."/>
        </authorList>
    </citation>
    <scope>NUCLEOTIDE SEQUENCE [LARGE SCALE GENOMIC DNA]</scope>
    <source>
        <strain evidence="2">JCM 16904</strain>
    </source>
</reference>
<gene>
    <name evidence="1" type="ORF">GCM10022224_036730</name>
</gene>
<evidence type="ECO:0000313" key="1">
    <source>
        <dbReference type="EMBL" id="GAA3669215.1"/>
    </source>
</evidence>